<proteinExistence type="predicted"/>
<organism evidence="2 3">
    <name type="scientific">Chryseobacterium joostei</name>
    <dbReference type="NCBI Taxonomy" id="112234"/>
    <lineage>
        <taxon>Bacteria</taxon>
        <taxon>Pseudomonadati</taxon>
        <taxon>Bacteroidota</taxon>
        <taxon>Flavobacteriia</taxon>
        <taxon>Flavobacteriales</taxon>
        <taxon>Weeksellaceae</taxon>
        <taxon>Chryseobacterium group</taxon>
        <taxon>Chryseobacterium</taxon>
    </lineage>
</organism>
<feature type="transmembrane region" description="Helical" evidence="1">
    <location>
        <begin position="62"/>
        <end position="82"/>
    </location>
</feature>
<dbReference type="Proteomes" id="UP000279541">
    <property type="component" value="Chromosome"/>
</dbReference>
<evidence type="ECO:0000313" key="3">
    <source>
        <dbReference type="Proteomes" id="UP000279541"/>
    </source>
</evidence>
<evidence type="ECO:0000256" key="1">
    <source>
        <dbReference type="SAM" id="Phobius"/>
    </source>
</evidence>
<gene>
    <name evidence="2" type="ORF">EG359_04585</name>
</gene>
<reference evidence="2 3" key="1">
    <citation type="submission" date="2018-11" db="EMBL/GenBank/DDBJ databases">
        <title>Proposal to divide the Flavobacteriaceae and reorganize its genera based on Amino Acid Identity values calculated from whole genome sequences.</title>
        <authorList>
            <person name="Nicholson A.C."/>
            <person name="Gulvik C.A."/>
            <person name="Whitney A.M."/>
            <person name="Humrighouse B.W."/>
            <person name="Bell M."/>
            <person name="Holmes B."/>
            <person name="Steigerwalt A.G."/>
            <person name="Villarma A."/>
            <person name="Sheth M."/>
            <person name="Batra D."/>
            <person name="Pryor J."/>
            <person name="Bernardet J.-F."/>
            <person name="Hugo C."/>
            <person name="Kampfer P."/>
            <person name="Newman J."/>
            <person name="McQuiston J.R."/>
        </authorList>
    </citation>
    <scope>NUCLEOTIDE SEQUENCE [LARGE SCALE GENOMIC DNA]</scope>
    <source>
        <strain evidence="2 3">DSM 16927</strain>
    </source>
</reference>
<keyword evidence="1" id="KW-1133">Transmembrane helix</keyword>
<accession>A0ABN5S807</accession>
<keyword evidence="3" id="KW-1185">Reference proteome</keyword>
<protein>
    <submittedName>
        <fullName evidence="2">Uncharacterized protein</fullName>
    </submittedName>
</protein>
<dbReference type="EMBL" id="CP033926">
    <property type="protein sequence ID" value="AZA98927.1"/>
    <property type="molecule type" value="Genomic_DNA"/>
</dbReference>
<evidence type="ECO:0000313" key="2">
    <source>
        <dbReference type="EMBL" id="AZA98927.1"/>
    </source>
</evidence>
<sequence>MRALFYLINLIFIRIYKSWCHAGIKKRLLEKIATVYFIGNCGIQFLKFFLEQIGLFLFIKPVIILLLLTSLYIKINFIILLVS</sequence>
<keyword evidence="1" id="KW-0812">Transmembrane</keyword>
<name>A0ABN5S807_9FLAO</name>
<keyword evidence="1" id="KW-0472">Membrane</keyword>